<reference evidence="1 2" key="1">
    <citation type="journal article" date="2018" name="PLoS Genet.">
        <title>Population sequencing reveals clonal diversity and ancestral inbreeding in the grapevine cultivar Chardonnay.</title>
        <authorList>
            <person name="Roach M.J."/>
            <person name="Johnson D.L."/>
            <person name="Bohlmann J."/>
            <person name="van Vuuren H.J."/>
            <person name="Jones S.J."/>
            <person name="Pretorius I.S."/>
            <person name="Schmidt S.A."/>
            <person name="Borneman A.R."/>
        </authorList>
    </citation>
    <scope>NUCLEOTIDE SEQUENCE [LARGE SCALE GENOMIC DNA]</scope>
    <source>
        <strain evidence="2">cv. Chardonnay</strain>
        <tissue evidence="1">Leaf</tissue>
    </source>
</reference>
<evidence type="ECO:0000313" key="2">
    <source>
        <dbReference type="Proteomes" id="UP000288805"/>
    </source>
</evidence>
<comment type="caution">
    <text evidence="1">The sequence shown here is derived from an EMBL/GenBank/DDBJ whole genome shotgun (WGS) entry which is preliminary data.</text>
</comment>
<evidence type="ECO:0000313" key="1">
    <source>
        <dbReference type="EMBL" id="RVW14573.1"/>
    </source>
</evidence>
<organism evidence="1 2">
    <name type="scientific">Vitis vinifera</name>
    <name type="common">Grape</name>
    <dbReference type="NCBI Taxonomy" id="29760"/>
    <lineage>
        <taxon>Eukaryota</taxon>
        <taxon>Viridiplantae</taxon>
        <taxon>Streptophyta</taxon>
        <taxon>Embryophyta</taxon>
        <taxon>Tracheophyta</taxon>
        <taxon>Spermatophyta</taxon>
        <taxon>Magnoliopsida</taxon>
        <taxon>eudicotyledons</taxon>
        <taxon>Gunneridae</taxon>
        <taxon>Pentapetalae</taxon>
        <taxon>rosids</taxon>
        <taxon>Vitales</taxon>
        <taxon>Vitaceae</taxon>
        <taxon>Viteae</taxon>
        <taxon>Vitis</taxon>
    </lineage>
</organism>
<proteinExistence type="predicted"/>
<sequence length="98" mass="11023">MPLSRAFSSFPEASRGRIVDCISIETTTSAYVTSIQDDVIHMLSWDDGLLEMIVPNDGYEIVMTRSERIAQVVPLVTRPFGGTDSCDEVRREDDEILR</sequence>
<name>A0A438BUC2_VITVI</name>
<protein>
    <submittedName>
        <fullName evidence="1">Uncharacterized protein</fullName>
    </submittedName>
</protein>
<gene>
    <name evidence="1" type="ORF">CK203_083875</name>
</gene>
<dbReference type="AlphaFoldDB" id="A0A438BUC2"/>
<dbReference type="Proteomes" id="UP000288805">
    <property type="component" value="Unassembled WGS sequence"/>
</dbReference>
<accession>A0A438BUC2</accession>
<dbReference type="EMBL" id="QGNW01002616">
    <property type="protein sequence ID" value="RVW14573.1"/>
    <property type="molecule type" value="Genomic_DNA"/>
</dbReference>